<keyword evidence="2" id="KW-1185">Reference proteome</keyword>
<dbReference type="GeneID" id="60404337"/>
<gene>
    <name evidence="1" type="ORF">EMH_0080250</name>
</gene>
<organism evidence="1 2">
    <name type="scientific">Eimeria mitis</name>
    <dbReference type="NCBI Taxonomy" id="44415"/>
    <lineage>
        <taxon>Eukaryota</taxon>
        <taxon>Sar</taxon>
        <taxon>Alveolata</taxon>
        <taxon>Apicomplexa</taxon>
        <taxon>Conoidasida</taxon>
        <taxon>Coccidia</taxon>
        <taxon>Eucoccidiorida</taxon>
        <taxon>Eimeriorina</taxon>
        <taxon>Eimeriidae</taxon>
        <taxon>Eimeria</taxon>
    </lineage>
</organism>
<protein>
    <submittedName>
        <fullName evidence="1">Uncharacterized protein</fullName>
    </submittedName>
</protein>
<dbReference type="VEuPathDB" id="ToxoDB:EMH_0080250"/>
<proteinExistence type="predicted"/>
<evidence type="ECO:0000313" key="2">
    <source>
        <dbReference type="Proteomes" id="UP000030744"/>
    </source>
</evidence>
<name>U6KJD5_9EIME</name>
<sequence length="163" mass="18929">MRESLNQKEATLLVGYVQELAIASAARERATKRMDYAFHGMINIGRQFLVLDAIVSALHVLGVPPLSCSWWEAFATCFDTDYRYAEPGPRAQESGKVNVDLANRMLVAMSIYKTGNRPNPEEILDMKRTLFFSPHMAFFFKRRRWDIWRTDHVMFEKENPAFF</sequence>
<dbReference type="EMBL" id="HG735820">
    <property type="protein sequence ID" value="CDJ36352.1"/>
    <property type="molecule type" value="Genomic_DNA"/>
</dbReference>
<reference evidence="1" key="2">
    <citation type="submission" date="2013-10" db="EMBL/GenBank/DDBJ databases">
        <authorList>
            <person name="Aslett M."/>
        </authorList>
    </citation>
    <scope>NUCLEOTIDE SEQUENCE [LARGE SCALE GENOMIC DNA]</scope>
    <source>
        <strain evidence="1">Houghton</strain>
    </source>
</reference>
<dbReference type="AlphaFoldDB" id="U6KJD5"/>
<dbReference type="Proteomes" id="UP000030744">
    <property type="component" value="Unassembled WGS sequence"/>
</dbReference>
<dbReference type="RefSeq" id="XP_037878641.1">
    <property type="nucleotide sequence ID" value="XM_038022787.1"/>
</dbReference>
<dbReference type="OrthoDB" id="350866at2759"/>
<accession>U6KJD5</accession>
<evidence type="ECO:0000313" key="1">
    <source>
        <dbReference type="EMBL" id="CDJ36352.1"/>
    </source>
</evidence>
<reference evidence="1" key="1">
    <citation type="submission" date="2013-10" db="EMBL/GenBank/DDBJ databases">
        <title>Genomic analysis of the causative agents of coccidiosis in chickens.</title>
        <authorList>
            <person name="Reid A.J."/>
            <person name="Blake D."/>
            <person name="Billington K."/>
            <person name="Browne H."/>
            <person name="Dunn M."/>
            <person name="Hung S."/>
            <person name="Kawahara F."/>
            <person name="Miranda-Saavedra D."/>
            <person name="Mourier T."/>
            <person name="Nagra H."/>
            <person name="Otto T.D."/>
            <person name="Rawlings N."/>
            <person name="Sanchez A."/>
            <person name="Sanders M."/>
            <person name="Subramaniam C."/>
            <person name="Tay Y."/>
            <person name="Dear P."/>
            <person name="Doerig C."/>
            <person name="Gruber A."/>
            <person name="Parkinson J."/>
            <person name="Shirley M."/>
            <person name="Wan K.L."/>
            <person name="Berriman M."/>
            <person name="Tomley F."/>
            <person name="Pain A."/>
        </authorList>
    </citation>
    <scope>NUCLEOTIDE SEQUENCE [LARGE SCALE GENOMIC DNA]</scope>
    <source>
        <strain evidence="1">Houghton</strain>
    </source>
</reference>